<gene>
    <name evidence="2" type="ORF">NCTC12121_00070</name>
</gene>
<accession>A0A376D622</accession>
<keyword evidence="1" id="KW-1133">Transmembrane helix</keyword>
<evidence type="ECO:0000313" key="2">
    <source>
        <dbReference type="EMBL" id="STC82599.1"/>
    </source>
</evidence>
<keyword evidence="1" id="KW-0812">Transmembrane</keyword>
<reference evidence="2 3" key="1">
    <citation type="submission" date="2018-06" db="EMBL/GenBank/DDBJ databases">
        <authorList>
            <consortium name="Pathogen Informatics"/>
            <person name="Doyle S."/>
        </authorList>
    </citation>
    <scope>NUCLEOTIDE SEQUENCE [LARGE SCALE GENOMIC DNA]</scope>
    <source>
        <strain evidence="2 3">NCTC12121</strain>
    </source>
</reference>
<dbReference type="EMBL" id="UFXZ01000001">
    <property type="protein sequence ID" value="STC82599.1"/>
    <property type="molecule type" value="Genomic_DNA"/>
</dbReference>
<keyword evidence="1" id="KW-0472">Membrane</keyword>
<dbReference type="AlphaFoldDB" id="A0A376D622"/>
<dbReference type="Proteomes" id="UP000255248">
    <property type="component" value="Unassembled WGS sequence"/>
</dbReference>
<evidence type="ECO:0000313" key="3">
    <source>
        <dbReference type="Proteomes" id="UP000255248"/>
    </source>
</evidence>
<organism evidence="2 3">
    <name type="scientific">Edwardsiella hoshinae</name>
    <dbReference type="NCBI Taxonomy" id="93378"/>
    <lineage>
        <taxon>Bacteria</taxon>
        <taxon>Pseudomonadati</taxon>
        <taxon>Pseudomonadota</taxon>
        <taxon>Gammaproteobacteria</taxon>
        <taxon>Enterobacterales</taxon>
        <taxon>Hafniaceae</taxon>
        <taxon>Edwardsiella</taxon>
    </lineage>
</organism>
<evidence type="ECO:0000256" key="1">
    <source>
        <dbReference type="SAM" id="Phobius"/>
    </source>
</evidence>
<proteinExistence type="predicted"/>
<sequence length="59" mass="7098">MITFPPWGLAKLAEIRHVIYAVMSYRLSLAIIYIRDCLLWAWLLFPVKYSVLYCLMHYM</sequence>
<protein>
    <submittedName>
        <fullName evidence="2">Uncharacterized protein</fullName>
    </submittedName>
</protein>
<feature type="transmembrane region" description="Helical" evidence="1">
    <location>
        <begin position="40"/>
        <end position="58"/>
    </location>
</feature>
<name>A0A376D622_9GAMM</name>